<dbReference type="InterPro" id="IPR036163">
    <property type="entry name" value="HMA_dom_sf"/>
</dbReference>
<keyword evidence="8" id="KW-1185">Reference proteome</keyword>
<evidence type="ECO:0000256" key="4">
    <source>
        <dbReference type="ARBA" id="ARBA00023289"/>
    </source>
</evidence>
<dbReference type="PANTHER" id="PTHR45811:SF49">
    <property type="entry name" value="OS04G0667600 PROTEIN"/>
    <property type="match status" value="1"/>
</dbReference>
<protein>
    <recommendedName>
        <fullName evidence="6">HMA domain-containing protein</fullName>
    </recommendedName>
</protein>
<dbReference type="InterPro" id="IPR051863">
    <property type="entry name" value="HIPP"/>
</dbReference>
<reference evidence="7" key="1">
    <citation type="submission" date="2023-05" db="EMBL/GenBank/DDBJ databases">
        <title>Nepenthes gracilis genome sequencing.</title>
        <authorList>
            <person name="Fukushima K."/>
        </authorList>
    </citation>
    <scope>NUCLEOTIDE SEQUENCE</scope>
    <source>
        <strain evidence="7">SING2019-196</strain>
    </source>
</reference>
<sequence length="81" mass="8946">MKKSVLRLNIHDDDDKRKVLKAVSGLPGVDSLDVNMKESKLTAVGAVDPIRLVNKLKKWQAEILTHGPAKEEKGGAEKKRC</sequence>
<evidence type="ECO:0000256" key="2">
    <source>
        <dbReference type="ARBA" id="ARBA00022723"/>
    </source>
</evidence>
<dbReference type="Pfam" id="PF00403">
    <property type="entry name" value="HMA"/>
    <property type="match status" value="1"/>
</dbReference>
<organism evidence="7 8">
    <name type="scientific">Nepenthes gracilis</name>
    <name type="common">Slender pitcher plant</name>
    <dbReference type="NCBI Taxonomy" id="150966"/>
    <lineage>
        <taxon>Eukaryota</taxon>
        <taxon>Viridiplantae</taxon>
        <taxon>Streptophyta</taxon>
        <taxon>Embryophyta</taxon>
        <taxon>Tracheophyta</taxon>
        <taxon>Spermatophyta</taxon>
        <taxon>Magnoliopsida</taxon>
        <taxon>eudicotyledons</taxon>
        <taxon>Gunneridae</taxon>
        <taxon>Pentapetalae</taxon>
        <taxon>Caryophyllales</taxon>
        <taxon>Nepenthaceae</taxon>
        <taxon>Nepenthes</taxon>
    </lineage>
</organism>
<dbReference type="EMBL" id="BSYO01000035">
    <property type="protein sequence ID" value="GMH28860.1"/>
    <property type="molecule type" value="Genomic_DNA"/>
</dbReference>
<evidence type="ECO:0000313" key="7">
    <source>
        <dbReference type="EMBL" id="GMH28860.1"/>
    </source>
</evidence>
<dbReference type="GO" id="GO:0046872">
    <property type="term" value="F:metal ion binding"/>
    <property type="evidence" value="ECO:0007669"/>
    <property type="project" value="UniProtKB-KW"/>
</dbReference>
<dbReference type="InterPro" id="IPR006121">
    <property type="entry name" value="HMA_dom"/>
</dbReference>
<evidence type="ECO:0000256" key="5">
    <source>
        <dbReference type="ARBA" id="ARBA00024045"/>
    </source>
</evidence>
<gene>
    <name evidence="7" type="ORF">Nepgr_030703</name>
</gene>
<comment type="caution">
    <text evidence="7">The sequence shown here is derived from an EMBL/GenBank/DDBJ whole genome shotgun (WGS) entry which is preliminary data.</text>
</comment>
<evidence type="ECO:0000313" key="8">
    <source>
        <dbReference type="Proteomes" id="UP001279734"/>
    </source>
</evidence>
<dbReference type="AlphaFoldDB" id="A0AAD3Y625"/>
<dbReference type="Proteomes" id="UP001279734">
    <property type="component" value="Unassembled WGS sequence"/>
</dbReference>
<dbReference type="Gene3D" id="3.30.70.100">
    <property type="match status" value="1"/>
</dbReference>
<name>A0AAD3Y625_NEPGR</name>
<evidence type="ECO:0000256" key="3">
    <source>
        <dbReference type="ARBA" id="ARBA00023288"/>
    </source>
</evidence>
<evidence type="ECO:0000259" key="6">
    <source>
        <dbReference type="PROSITE" id="PS50846"/>
    </source>
</evidence>
<keyword evidence="3" id="KW-0449">Lipoprotein</keyword>
<dbReference type="PROSITE" id="PS50846">
    <property type="entry name" value="HMA_2"/>
    <property type="match status" value="1"/>
</dbReference>
<evidence type="ECO:0000256" key="1">
    <source>
        <dbReference type="ARBA" id="ARBA00022481"/>
    </source>
</evidence>
<keyword evidence="4" id="KW-0636">Prenylation</keyword>
<keyword evidence="2" id="KW-0479">Metal-binding</keyword>
<keyword evidence="1" id="KW-0488">Methylation</keyword>
<feature type="domain" description="HMA" evidence="6">
    <location>
        <begin position="1"/>
        <end position="67"/>
    </location>
</feature>
<dbReference type="SUPFAM" id="SSF55008">
    <property type="entry name" value="HMA, heavy metal-associated domain"/>
    <property type="match status" value="1"/>
</dbReference>
<proteinExistence type="inferred from homology"/>
<comment type="similarity">
    <text evidence="5">Belongs to the HIPP family.</text>
</comment>
<dbReference type="PANTHER" id="PTHR45811">
    <property type="entry name" value="COPPER TRANSPORT PROTEIN FAMILY-RELATED"/>
    <property type="match status" value="1"/>
</dbReference>
<accession>A0AAD3Y625</accession>